<proteinExistence type="predicted"/>
<dbReference type="OrthoDB" id="2504919at2759"/>
<reference evidence="2 3" key="1">
    <citation type="submission" date="2014-04" db="EMBL/GenBank/DDBJ databases">
        <authorList>
            <consortium name="DOE Joint Genome Institute"/>
            <person name="Kuo A."/>
            <person name="Martino E."/>
            <person name="Perotto S."/>
            <person name="Kohler A."/>
            <person name="Nagy L.G."/>
            <person name="Floudas D."/>
            <person name="Copeland A."/>
            <person name="Barry K.W."/>
            <person name="Cichocki N."/>
            <person name="Veneault-Fourrey C."/>
            <person name="LaButti K."/>
            <person name="Lindquist E.A."/>
            <person name="Lipzen A."/>
            <person name="Lundell T."/>
            <person name="Morin E."/>
            <person name="Murat C."/>
            <person name="Sun H."/>
            <person name="Tunlid A."/>
            <person name="Henrissat B."/>
            <person name="Grigoriev I.V."/>
            <person name="Hibbett D.S."/>
            <person name="Martin F."/>
            <person name="Nordberg H.P."/>
            <person name="Cantor M.N."/>
            <person name="Hua S.X."/>
        </authorList>
    </citation>
    <scope>NUCLEOTIDE SEQUENCE [LARGE SCALE GENOMIC DNA]</scope>
    <source>
        <strain evidence="2 3">Zn</strain>
    </source>
</reference>
<evidence type="ECO:0000259" key="1">
    <source>
        <dbReference type="Pfam" id="PF06985"/>
    </source>
</evidence>
<dbReference type="InParanoid" id="A0A0C3HW85"/>
<reference evidence="3" key="2">
    <citation type="submission" date="2015-01" db="EMBL/GenBank/DDBJ databases">
        <title>Evolutionary Origins and Diversification of the Mycorrhizal Mutualists.</title>
        <authorList>
            <consortium name="DOE Joint Genome Institute"/>
            <consortium name="Mycorrhizal Genomics Consortium"/>
            <person name="Kohler A."/>
            <person name="Kuo A."/>
            <person name="Nagy L.G."/>
            <person name="Floudas D."/>
            <person name="Copeland A."/>
            <person name="Barry K.W."/>
            <person name="Cichocki N."/>
            <person name="Veneault-Fourrey C."/>
            <person name="LaButti K."/>
            <person name="Lindquist E.A."/>
            <person name="Lipzen A."/>
            <person name="Lundell T."/>
            <person name="Morin E."/>
            <person name="Murat C."/>
            <person name="Riley R."/>
            <person name="Ohm R."/>
            <person name="Sun H."/>
            <person name="Tunlid A."/>
            <person name="Henrissat B."/>
            <person name="Grigoriev I.V."/>
            <person name="Hibbett D.S."/>
            <person name="Martin F."/>
        </authorList>
    </citation>
    <scope>NUCLEOTIDE SEQUENCE [LARGE SCALE GENOMIC DNA]</scope>
    <source>
        <strain evidence="3">Zn</strain>
    </source>
</reference>
<dbReference type="HOGENOM" id="CLU_004184_7_3_1"/>
<dbReference type="InterPro" id="IPR052895">
    <property type="entry name" value="HetReg/Transcr_Mod"/>
</dbReference>
<dbReference type="PANTHER" id="PTHR24148:SF64">
    <property type="entry name" value="HETEROKARYON INCOMPATIBILITY DOMAIN-CONTAINING PROTEIN"/>
    <property type="match status" value="1"/>
</dbReference>
<feature type="domain" description="Heterokaryon incompatibility" evidence="1">
    <location>
        <begin position="1"/>
        <end position="80"/>
    </location>
</feature>
<sequence>MKKIYEVSETTIGWLGQGKEEGEDGMKFLKVLFRNRKRLQSEKDRDEKRLGDELSNPDDWLALEKLLLRPWWTRVWTLQEYIVAHKFVFYCGMESIDREKLNVATVSMHLCMKIKENLISGRAFEATWIRRRLLNWYRKRHPMHLIGLMAYVGDYRATDPRDRIYSVLGLAEDRNLADPPRYQDQVTKVYAYLVKAFIERYDSLDIICLADRYNRNARRPPHQPSMPSWVPDWRIVTVPWVVPAMVCQSAGQHIGNFRPLPLHGAPDSYTAGRIVGSANAVISEDLRILTCRGIMVDNVDGIGGLKVVHRDREGNEDDWDEIHDSIASTSSVNSPSGDNSSLEIKTDPQHLAKLMEQVGQCILLNRKDRYLGDKSPTGYLFNEFQALCHYSLKTPGLVYPQFLDWFQRNKSLCIQGYSLAELSERFGEQEESSKINLNDLSKQTSFVSRFKDTTEWMQRRLMTTKDGKIGMVPGRTQKEDQIWVLFGCSIPLVLRKCKAERSYEVVGECYLHGYMNGEIITELQDGKVKSQEVNLL</sequence>
<dbReference type="PANTHER" id="PTHR24148">
    <property type="entry name" value="ANKYRIN REPEAT DOMAIN-CONTAINING PROTEIN 39 HOMOLOG-RELATED"/>
    <property type="match status" value="1"/>
</dbReference>
<dbReference type="EMBL" id="KN832870">
    <property type="protein sequence ID" value="KIN07175.1"/>
    <property type="molecule type" value="Genomic_DNA"/>
</dbReference>
<protein>
    <recommendedName>
        <fullName evidence="1">Heterokaryon incompatibility domain-containing protein</fullName>
    </recommendedName>
</protein>
<evidence type="ECO:0000313" key="3">
    <source>
        <dbReference type="Proteomes" id="UP000054321"/>
    </source>
</evidence>
<organism evidence="2 3">
    <name type="scientific">Oidiodendron maius (strain Zn)</name>
    <dbReference type="NCBI Taxonomy" id="913774"/>
    <lineage>
        <taxon>Eukaryota</taxon>
        <taxon>Fungi</taxon>
        <taxon>Dikarya</taxon>
        <taxon>Ascomycota</taxon>
        <taxon>Pezizomycotina</taxon>
        <taxon>Leotiomycetes</taxon>
        <taxon>Leotiomycetes incertae sedis</taxon>
        <taxon>Myxotrichaceae</taxon>
        <taxon>Oidiodendron</taxon>
    </lineage>
</organism>
<dbReference type="Proteomes" id="UP000054321">
    <property type="component" value="Unassembled WGS sequence"/>
</dbReference>
<dbReference type="AlphaFoldDB" id="A0A0C3HW85"/>
<name>A0A0C3HW85_OIDMZ</name>
<dbReference type="InterPro" id="IPR010730">
    <property type="entry name" value="HET"/>
</dbReference>
<keyword evidence="3" id="KW-1185">Reference proteome</keyword>
<evidence type="ECO:0000313" key="2">
    <source>
        <dbReference type="EMBL" id="KIN07175.1"/>
    </source>
</evidence>
<dbReference type="STRING" id="913774.A0A0C3HW85"/>
<accession>A0A0C3HW85</accession>
<dbReference type="Pfam" id="PF26639">
    <property type="entry name" value="Het-6_barrel"/>
    <property type="match status" value="1"/>
</dbReference>
<dbReference type="Pfam" id="PF06985">
    <property type="entry name" value="HET"/>
    <property type="match status" value="1"/>
</dbReference>
<gene>
    <name evidence="2" type="ORF">OIDMADRAFT_150464</name>
</gene>